<dbReference type="Proteomes" id="UP000664169">
    <property type="component" value="Unassembled WGS sequence"/>
</dbReference>
<evidence type="ECO:0000313" key="5">
    <source>
        <dbReference type="Proteomes" id="UP000664169"/>
    </source>
</evidence>
<dbReference type="InterPro" id="IPR027417">
    <property type="entry name" value="P-loop_NTPase"/>
</dbReference>
<dbReference type="Pfam" id="PF01048">
    <property type="entry name" value="PNP_UDP_1"/>
    <property type="match status" value="1"/>
</dbReference>
<dbReference type="EMBL" id="CAJPDQ010000003">
    <property type="protein sequence ID" value="CAF9906653.1"/>
    <property type="molecule type" value="Genomic_DNA"/>
</dbReference>
<keyword evidence="1" id="KW-0677">Repeat</keyword>
<dbReference type="PROSITE" id="PS50297">
    <property type="entry name" value="ANK_REP_REGION"/>
    <property type="match status" value="3"/>
</dbReference>
<dbReference type="SUPFAM" id="SSF52540">
    <property type="entry name" value="P-loop containing nucleoside triphosphate hydrolases"/>
    <property type="match status" value="1"/>
</dbReference>
<sequence>MSTHTIVPSILNSAPPRDSWQWLKRNFDQDDFGEAETLHGRSRSPRRHYRARRDYTVGLICALPLELTAARAMLDEEHYPLTNPEGDENSYILGSIAGHDVVLVGLPKGMYGKVSAAVTATAMSCTFKNLTTTLLVGIGGAAPRAGFDIRLGDVVVGVPTSDHPAVVQYDLGKTTSSGFHCRGSLNKPRTHLLSVLSALESAHALGFSRIPRYMNEARCNLDYRYGYPGSAHDILRQLDCEHISEGTPCHCETFTEVQRAPRDTRAPVIFYGPIASGDQVIKDECTRNRIAKDHGVLCFEMEAAGLMDKLQALVIRGISDYCDEVKSSNFQPCAALAAAAFAKELLEALPNTPWQTNENWTRLEEHRRSVMAAVDIGEDPSRVVNRPCSDTCDWILAHPFYNAWLDGIQPHTDLLWIKGKPGTGKSTMMKFLTDLGARQQRTSKNLVTISFAFNKNGYHWESSTAGLYRSLCHQILSQVEHLQSLLDNFGANINANTDRLRQLFTSIVEALGARRLICFIDALDECLEEQIRNLLHNFEDIIGSAGKDRRYIRVLLSSRHYPGVYTNIGRSITLENQKGHLAGLRLYIDNKLRISKEIRKASDIDNKILQKSSNVFLWVSLVVEILNREHDKGRVHSLTKRLDEIPPGMNDLFLDILTRDSERLGELVACIQWVLFAHRPLNCEELYFALLSTDANADLSWDSSIISSEIMCNMILDCSKGLLEVTRSTPVKVQFIHETVRDFLTKSTKLQNIIPGFRGFSERQDHAKLQDCCDRQIQCARAGFDKDSGSSAQQSCPTDHDLALRFPFLKYAVAYVLKHANYASKDAQSDTLKTFDIVLWARMYNRFWEEQDFQHQWKPVLTNPPWELKKERDQWDTALVKLDLKELVSLLWQLNPPSETVLLDLIDWFNNNKNIDGCEAMLKTLYTITSVTTHDCLKHVRPLLTLLNNVYTVSEFSGPDPNWKSRCYRLVAHWHTEPSQDDLELAVYIASRAKDTASLEILLDARDPNSSWSWFTHMALVMALIKPLFAHEPQPRDIFLCLSLLLENGITVNTDDPDNKPLLAIAIENTQVDVVGRLLEAGLEHPSPRLSQQAALLMTIEHDKVEMARLLIAHGVDRGDVVDLQQPLLHQARSIEMAKLLLSQGALLETLNDAGDTALHSAARLGHTAVMTFLIDRGAAVNASNHLGNTPAHHAIADIKALQYLISAGADTNARTRIGRTPLHVATHHDKPDAISLLLAKGAEVDAKDHDGNTSLHIAAERGLEVATKLLLHYRASVDMRNSSGRFPILATRDESVSRILFEHGTKLVYPREIDKEYIDLLDELVKAIELPDNHLPCCEFANRTTQEITMDMILRKEP</sequence>
<dbReference type="InterPro" id="IPR035994">
    <property type="entry name" value="Nucleoside_phosphorylase_sf"/>
</dbReference>
<dbReference type="SUPFAM" id="SSF48403">
    <property type="entry name" value="Ankyrin repeat"/>
    <property type="match status" value="1"/>
</dbReference>
<keyword evidence="5" id="KW-1185">Reference proteome</keyword>
<dbReference type="PROSITE" id="PS50837">
    <property type="entry name" value="NACHT"/>
    <property type="match status" value="1"/>
</dbReference>
<dbReference type="GO" id="GO:0009116">
    <property type="term" value="P:nucleoside metabolic process"/>
    <property type="evidence" value="ECO:0007669"/>
    <property type="project" value="InterPro"/>
</dbReference>
<feature type="domain" description="NACHT" evidence="3">
    <location>
        <begin position="413"/>
        <end position="559"/>
    </location>
</feature>
<dbReference type="InterPro" id="IPR000845">
    <property type="entry name" value="Nucleoside_phosphorylase_d"/>
</dbReference>
<dbReference type="PRINTS" id="PR01415">
    <property type="entry name" value="ANKYRIN"/>
</dbReference>
<evidence type="ECO:0000256" key="2">
    <source>
        <dbReference type="PROSITE-ProRule" id="PRU00023"/>
    </source>
</evidence>
<dbReference type="InterPro" id="IPR007111">
    <property type="entry name" value="NACHT_NTPase"/>
</dbReference>
<reference evidence="4" key="1">
    <citation type="submission" date="2021-03" db="EMBL/GenBank/DDBJ databases">
        <authorList>
            <person name="Tagirdzhanova G."/>
        </authorList>
    </citation>
    <scope>NUCLEOTIDE SEQUENCE</scope>
</reference>
<dbReference type="PROSITE" id="PS50088">
    <property type="entry name" value="ANK_REPEAT"/>
    <property type="match status" value="3"/>
</dbReference>
<keyword evidence="2" id="KW-0040">ANK repeat</keyword>
<dbReference type="InterPro" id="IPR053137">
    <property type="entry name" value="NLR-like"/>
</dbReference>
<dbReference type="PANTHER" id="PTHR46082:SF11">
    <property type="entry name" value="AAA+ ATPASE DOMAIN-CONTAINING PROTEIN-RELATED"/>
    <property type="match status" value="1"/>
</dbReference>
<dbReference type="Gene3D" id="3.40.50.300">
    <property type="entry name" value="P-loop containing nucleotide triphosphate hydrolases"/>
    <property type="match status" value="1"/>
</dbReference>
<gene>
    <name evidence="4" type="ORF">GOMPHAMPRED_004838</name>
</gene>
<dbReference type="Pfam" id="PF24883">
    <property type="entry name" value="NPHP3_N"/>
    <property type="match status" value="1"/>
</dbReference>
<name>A0A8H3I6G8_9LECA</name>
<feature type="repeat" description="ANK" evidence="2">
    <location>
        <begin position="1218"/>
        <end position="1250"/>
    </location>
</feature>
<organism evidence="4 5">
    <name type="scientific">Gomphillus americanus</name>
    <dbReference type="NCBI Taxonomy" id="1940652"/>
    <lineage>
        <taxon>Eukaryota</taxon>
        <taxon>Fungi</taxon>
        <taxon>Dikarya</taxon>
        <taxon>Ascomycota</taxon>
        <taxon>Pezizomycotina</taxon>
        <taxon>Lecanoromycetes</taxon>
        <taxon>OSLEUM clade</taxon>
        <taxon>Ostropomycetidae</taxon>
        <taxon>Ostropales</taxon>
        <taxon>Graphidaceae</taxon>
        <taxon>Gomphilloideae</taxon>
        <taxon>Gomphillus</taxon>
    </lineage>
</organism>
<dbReference type="Gene3D" id="3.40.50.1580">
    <property type="entry name" value="Nucleoside phosphorylase domain"/>
    <property type="match status" value="1"/>
</dbReference>
<dbReference type="InterPro" id="IPR056884">
    <property type="entry name" value="NPHP3-like_N"/>
</dbReference>
<dbReference type="SUPFAM" id="SSF53167">
    <property type="entry name" value="Purine and uridine phosphorylases"/>
    <property type="match status" value="1"/>
</dbReference>
<evidence type="ECO:0000313" key="4">
    <source>
        <dbReference type="EMBL" id="CAF9906653.1"/>
    </source>
</evidence>
<dbReference type="Pfam" id="PF12796">
    <property type="entry name" value="Ank_2"/>
    <property type="match status" value="1"/>
</dbReference>
<dbReference type="InterPro" id="IPR036770">
    <property type="entry name" value="Ankyrin_rpt-contain_sf"/>
</dbReference>
<feature type="repeat" description="ANK" evidence="2">
    <location>
        <begin position="1154"/>
        <end position="1186"/>
    </location>
</feature>
<dbReference type="GO" id="GO:0003824">
    <property type="term" value="F:catalytic activity"/>
    <property type="evidence" value="ECO:0007669"/>
    <property type="project" value="InterPro"/>
</dbReference>
<dbReference type="SMART" id="SM00248">
    <property type="entry name" value="ANK"/>
    <property type="match status" value="7"/>
</dbReference>
<dbReference type="Gene3D" id="1.25.40.20">
    <property type="entry name" value="Ankyrin repeat-containing domain"/>
    <property type="match status" value="1"/>
</dbReference>
<dbReference type="Pfam" id="PF00023">
    <property type="entry name" value="Ank"/>
    <property type="match status" value="1"/>
</dbReference>
<evidence type="ECO:0000256" key="1">
    <source>
        <dbReference type="ARBA" id="ARBA00022737"/>
    </source>
</evidence>
<evidence type="ECO:0000259" key="3">
    <source>
        <dbReference type="PROSITE" id="PS50837"/>
    </source>
</evidence>
<protein>
    <recommendedName>
        <fullName evidence="3">NACHT domain-containing protein</fullName>
    </recommendedName>
</protein>
<dbReference type="InterPro" id="IPR002110">
    <property type="entry name" value="Ankyrin_rpt"/>
</dbReference>
<accession>A0A8H3I6G8</accession>
<comment type="caution">
    <text evidence="4">The sequence shown here is derived from an EMBL/GenBank/DDBJ whole genome shotgun (WGS) entry which is preliminary data.</text>
</comment>
<proteinExistence type="predicted"/>
<dbReference type="OrthoDB" id="194358at2759"/>
<feature type="repeat" description="ANK" evidence="2">
    <location>
        <begin position="1251"/>
        <end position="1283"/>
    </location>
</feature>
<dbReference type="PANTHER" id="PTHR46082">
    <property type="entry name" value="ATP/GTP-BINDING PROTEIN-RELATED"/>
    <property type="match status" value="1"/>
</dbReference>